<dbReference type="PANTHER" id="PTHR43441">
    <property type="entry name" value="RIBOSOMAL-PROTEIN-SERINE ACETYLTRANSFERASE"/>
    <property type="match status" value="1"/>
</dbReference>
<organism evidence="2 3">
    <name type="scientific">Lentibacillus populi</name>
    <dbReference type="NCBI Taxonomy" id="1827502"/>
    <lineage>
        <taxon>Bacteria</taxon>
        <taxon>Bacillati</taxon>
        <taxon>Bacillota</taxon>
        <taxon>Bacilli</taxon>
        <taxon>Bacillales</taxon>
        <taxon>Bacillaceae</taxon>
        <taxon>Lentibacillus</taxon>
    </lineage>
</organism>
<evidence type="ECO:0000313" key="2">
    <source>
        <dbReference type="EMBL" id="GGB46164.1"/>
    </source>
</evidence>
<dbReference type="InterPro" id="IPR016181">
    <property type="entry name" value="Acyl_CoA_acyltransferase"/>
</dbReference>
<gene>
    <name evidence="2" type="ORF">GCM10011409_24670</name>
</gene>
<dbReference type="SUPFAM" id="SSF55729">
    <property type="entry name" value="Acyl-CoA N-acyltransferases (Nat)"/>
    <property type="match status" value="1"/>
</dbReference>
<comment type="caution">
    <text evidence="2">The sequence shown here is derived from an EMBL/GenBank/DDBJ whole genome shotgun (WGS) entry which is preliminary data.</text>
</comment>
<protein>
    <submittedName>
        <fullName evidence="2">Ribosomal-protein-serine acetyltransferase</fullName>
    </submittedName>
</protein>
<accession>A0A9W5TYG8</accession>
<dbReference type="InterPro" id="IPR051908">
    <property type="entry name" value="Ribosomal_N-acetyltransferase"/>
</dbReference>
<evidence type="ECO:0000313" key="3">
    <source>
        <dbReference type="Proteomes" id="UP000621492"/>
    </source>
</evidence>
<dbReference type="GO" id="GO:0008999">
    <property type="term" value="F:protein-N-terminal-alanine acetyltransferase activity"/>
    <property type="evidence" value="ECO:0007669"/>
    <property type="project" value="TreeGrafter"/>
</dbReference>
<reference evidence="2" key="1">
    <citation type="journal article" date="2014" name="Int. J. Syst. Evol. Microbiol.">
        <title>Complete genome sequence of Corynebacterium casei LMG S-19264T (=DSM 44701T), isolated from a smear-ripened cheese.</title>
        <authorList>
            <consortium name="US DOE Joint Genome Institute (JGI-PGF)"/>
            <person name="Walter F."/>
            <person name="Albersmeier A."/>
            <person name="Kalinowski J."/>
            <person name="Ruckert C."/>
        </authorList>
    </citation>
    <scope>NUCLEOTIDE SEQUENCE</scope>
    <source>
        <strain evidence="2">CGMCC 1.15454</strain>
    </source>
</reference>
<dbReference type="Gene3D" id="3.40.630.30">
    <property type="match status" value="1"/>
</dbReference>
<dbReference type="Proteomes" id="UP000621492">
    <property type="component" value="Unassembled WGS sequence"/>
</dbReference>
<keyword evidence="3" id="KW-1185">Reference proteome</keyword>
<dbReference type="PROSITE" id="PS51186">
    <property type="entry name" value="GNAT"/>
    <property type="match status" value="1"/>
</dbReference>
<proteinExistence type="predicted"/>
<dbReference type="PANTHER" id="PTHR43441:SF12">
    <property type="entry name" value="RIBOSOMAL N-ACETYLTRANSFERASE YDAF-RELATED"/>
    <property type="match status" value="1"/>
</dbReference>
<dbReference type="RefSeq" id="WP_088051646.1">
    <property type="nucleotide sequence ID" value="NZ_BMJD01000019.1"/>
</dbReference>
<dbReference type="InterPro" id="IPR000182">
    <property type="entry name" value="GNAT_dom"/>
</dbReference>
<dbReference type="AlphaFoldDB" id="A0A9W5TYG8"/>
<evidence type="ECO:0000259" key="1">
    <source>
        <dbReference type="PROSITE" id="PS51186"/>
    </source>
</evidence>
<dbReference type="Pfam" id="PF13302">
    <property type="entry name" value="Acetyltransf_3"/>
    <property type="match status" value="1"/>
</dbReference>
<dbReference type="GO" id="GO:1990189">
    <property type="term" value="F:protein N-terminal-serine acetyltransferase activity"/>
    <property type="evidence" value="ECO:0007669"/>
    <property type="project" value="TreeGrafter"/>
</dbReference>
<name>A0A9W5TYG8_9BACI</name>
<dbReference type="EMBL" id="BMJD01000019">
    <property type="protein sequence ID" value="GGB46164.1"/>
    <property type="molecule type" value="Genomic_DNA"/>
</dbReference>
<sequence length="181" mass="21112">MFYQEVDEEITLKLLVLTDSQALFQLTDQSRESLREWLGWVDNTKTVDDSRSFIEHTLQVYDDKKGLHAGIMYQHELAGIIGFNSFDWTNKIGKIGYWLATDFQGKGIMSRAVRSLIDYAFSELSLNRVEIRAAYENKKSRAIPERLGFMEEGLIRQAEWLYDHYVDHVVYGMLASEWEAQ</sequence>
<feature type="domain" description="N-acetyltransferase" evidence="1">
    <location>
        <begin position="10"/>
        <end position="176"/>
    </location>
</feature>
<dbReference type="GO" id="GO:0005737">
    <property type="term" value="C:cytoplasm"/>
    <property type="evidence" value="ECO:0007669"/>
    <property type="project" value="TreeGrafter"/>
</dbReference>
<reference evidence="2" key="2">
    <citation type="submission" date="2020-09" db="EMBL/GenBank/DDBJ databases">
        <authorList>
            <person name="Sun Q."/>
            <person name="Zhou Y."/>
        </authorList>
    </citation>
    <scope>NUCLEOTIDE SEQUENCE</scope>
    <source>
        <strain evidence="2">CGMCC 1.15454</strain>
    </source>
</reference>